<proteinExistence type="predicted"/>
<name>A0A9D4ZDU2_ADICA</name>
<sequence>MKALRNALSLRWGRSDGVLEALQSPPQPFCLPFPLSDWPSGTGFARGHLNIGELVVAEVTHFEEVWSTNKGGPNKKGASFYKPINIPTGYHCLGYYCQPKTGTLDGWVLVAKENDEFLQNRAANETCTNVIESSIAPLASPTDYKLVWSTPQGKFNREGFFWLPCTSDGYVPMGFVVTNTGDKPATSEVMCVRIDLTDACRTADRIWSFESRKMMFTVSNVYPCKTGLDERGIVVGTFSCCNSIAGANGDVPIACLKNSTSVYAAMPNANQIDALMLNYGPVFYFHPDEIYFPSSVTWFFEQGALLYKKDAEKAEKLTCDGCNLPVEKLEGEEYWLGLPDGEVAEIVKKGNLASAKGYVQVKPMLGGIFTDLVIWIYYPFNGPSTAKLGMVDVPLGKIGEHVSDWEHVTLRISNLSGHLKRVYFAQHSGGLWVNASEVEYAHANNVAVYSSRSGHASYPYPGLVLQGDTLVGVGIRNDTARSAHVLETAKNYEVVSAKYLHLLGANNAPKEPTWLLYACEWGPRIRYDLRAELDKVLDQLPQRLKKKNYWLGDERVRHH</sequence>
<dbReference type="Proteomes" id="UP000886520">
    <property type="component" value="Chromosome 14"/>
</dbReference>
<dbReference type="PANTHER" id="PTHR48173">
    <property type="entry name" value="GNK2-HOMOLOGOUS DOMAIN-CONTAINING PROTEIN"/>
    <property type="match status" value="1"/>
</dbReference>
<evidence type="ECO:0008006" key="3">
    <source>
        <dbReference type="Google" id="ProtNLM"/>
    </source>
</evidence>
<protein>
    <recommendedName>
        <fullName evidence="3">Vacuolar protein sorting-associated protein 62</fullName>
    </recommendedName>
</protein>
<dbReference type="Pfam" id="PF06101">
    <property type="entry name" value="Vps62"/>
    <property type="match status" value="1"/>
</dbReference>
<dbReference type="EMBL" id="JABFUD020000014">
    <property type="protein sequence ID" value="KAI5070447.1"/>
    <property type="molecule type" value="Genomic_DNA"/>
</dbReference>
<evidence type="ECO:0000313" key="2">
    <source>
        <dbReference type="Proteomes" id="UP000886520"/>
    </source>
</evidence>
<accession>A0A9D4ZDU2</accession>
<evidence type="ECO:0000313" key="1">
    <source>
        <dbReference type="EMBL" id="KAI5070447.1"/>
    </source>
</evidence>
<reference evidence="1" key="1">
    <citation type="submission" date="2021-01" db="EMBL/GenBank/DDBJ databases">
        <title>Adiantum capillus-veneris genome.</title>
        <authorList>
            <person name="Fang Y."/>
            <person name="Liao Q."/>
        </authorList>
    </citation>
    <scope>NUCLEOTIDE SEQUENCE</scope>
    <source>
        <strain evidence="1">H3</strain>
        <tissue evidence="1">Leaf</tissue>
    </source>
</reference>
<keyword evidence="2" id="KW-1185">Reference proteome</keyword>
<dbReference type="OrthoDB" id="188042at2759"/>
<dbReference type="InterPro" id="IPR009291">
    <property type="entry name" value="Vps62"/>
</dbReference>
<dbReference type="PANTHER" id="PTHR48173:SF2">
    <property type="entry name" value="VACUOLAR PROTEIN SORTING-ASSOCIATED PROTEIN 62"/>
    <property type="match status" value="1"/>
</dbReference>
<comment type="caution">
    <text evidence="1">The sequence shown here is derived from an EMBL/GenBank/DDBJ whole genome shotgun (WGS) entry which is preliminary data.</text>
</comment>
<organism evidence="1 2">
    <name type="scientific">Adiantum capillus-veneris</name>
    <name type="common">Maidenhair fern</name>
    <dbReference type="NCBI Taxonomy" id="13818"/>
    <lineage>
        <taxon>Eukaryota</taxon>
        <taxon>Viridiplantae</taxon>
        <taxon>Streptophyta</taxon>
        <taxon>Embryophyta</taxon>
        <taxon>Tracheophyta</taxon>
        <taxon>Polypodiopsida</taxon>
        <taxon>Polypodiidae</taxon>
        <taxon>Polypodiales</taxon>
        <taxon>Pteridineae</taxon>
        <taxon>Pteridaceae</taxon>
        <taxon>Vittarioideae</taxon>
        <taxon>Adiantum</taxon>
    </lineage>
</organism>
<gene>
    <name evidence="1" type="ORF">GOP47_0014790</name>
</gene>
<dbReference type="AlphaFoldDB" id="A0A9D4ZDU2"/>